<evidence type="ECO:0000313" key="2">
    <source>
        <dbReference type="EMBL" id="RWA04636.1"/>
    </source>
</evidence>
<feature type="compositionally biased region" description="Basic and acidic residues" evidence="1">
    <location>
        <begin position="212"/>
        <end position="224"/>
    </location>
</feature>
<feature type="region of interest" description="Disordered" evidence="1">
    <location>
        <begin position="26"/>
        <end position="54"/>
    </location>
</feature>
<feature type="compositionally biased region" description="Gly residues" evidence="1">
    <location>
        <begin position="142"/>
        <end position="152"/>
    </location>
</feature>
<organism evidence="2 3">
    <name type="scientific">Xylaria grammica</name>
    <dbReference type="NCBI Taxonomy" id="363999"/>
    <lineage>
        <taxon>Eukaryota</taxon>
        <taxon>Fungi</taxon>
        <taxon>Dikarya</taxon>
        <taxon>Ascomycota</taxon>
        <taxon>Pezizomycotina</taxon>
        <taxon>Sordariomycetes</taxon>
        <taxon>Xylariomycetidae</taxon>
        <taxon>Xylariales</taxon>
        <taxon>Xylariaceae</taxon>
        <taxon>Xylaria</taxon>
    </lineage>
</organism>
<gene>
    <name evidence="2" type="ORF">EKO27_g10472</name>
</gene>
<comment type="caution">
    <text evidence="2">The sequence shown here is derived from an EMBL/GenBank/DDBJ whole genome shotgun (WGS) entry which is preliminary data.</text>
</comment>
<feature type="region of interest" description="Disordered" evidence="1">
    <location>
        <begin position="181"/>
        <end position="346"/>
    </location>
</feature>
<feature type="compositionally biased region" description="Basic and acidic residues" evidence="1">
    <location>
        <begin position="125"/>
        <end position="141"/>
    </location>
</feature>
<protein>
    <submittedName>
        <fullName evidence="2">Uncharacterized protein</fullName>
    </submittedName>
</protein>
<feature type="compositionally biased region" description="Low complexity" evidence="1">
    <location>
        <begin position="225"/>
        <end position="243"/>
    </location>
</feature>
<keyword evidence="3" id="KW-1185">Reference proteome</keyword>
<feature type="region of interest" description="Disordered" evidence="1">
    <location>
        <begin position="93"/>
        <end position="152"/>
    </location>
</feature>
<dbReference type="AlphaFoldDB" id="A0A439CR42"/>
<proteinExistence type="predicted"/>
<evidence type="ECO:0000313" key="3">
    <source>
        <dbReference type="Proteomes" id="UP000286045"/>
    </source>
</evidence>
<dbReference type="EMBL" id="RYZI01000538">
    <property type="protein sequence ID" value="RWA04636.1"/>
    <property type="molecule type" value="Genomic_DNA"/>
</dbReference>
<sequence>MSPAPLPCAARQKKPRRRSSYYHLHLDPHLHPQKQRQKQDAAAQAKARQGVRDSTATASCVSSLFFYPFFPRRQHNSAHGAKIPRRKLCPCRRRRVPRHLRPNPRRLGARHRSHTAPGGRGRVQPPRDDHDVRGVGQREDVGNGGSAAGQGRGVVASGAVSAAAGEQQGSAVEVYNDTVVDPFAKDSGGGSDRAKKQKKEERGGESVGCESDGEKEGSSAKEKAAAPAAPAAPPSQAKSAPSSNTSRKPARRETQPAQAQTQHHRSRTRYTGGKATLAGSPSRRASTGSLGALAAAAPGRGEKGGGEAGVEELGADAGVEGRAGGGREEGGCGGGGVLHGERGRGA</sequence>
<feature type="compositionally biased region" description="Low complexity" evidence="1">
    <location>
        <begin position="285"/>
        <end position="299"/>
    </location>
</feature>
<dbReference type="Proteomes" id="UP000286045">
    <property type="component" value="Unassembled WGS sequence"/>
</dbReference>
<feature type="compositionally biased region" description="Basic residues" evidence="1">
    <location>
        <begin position="93"/>
        <end position="114"/>
    </location>
</feature>
<feature type="compositionally biased region" description="Basic and acidic residues" evidence="1">
    <location>
        <begin position="192"/>
        <end position="204"/>
    </location>
</feature>
<evidence type="ECO:0000256" key="1">
    <source>
        <dbReference type="SAM" id="MobiDB-lite"/>
    </source>
</evidence>
<accession>A0A439CR42</accession>
<name>A0A439CR42_9PEZI</name>
<reference evidence="2 3" key="1">
    <citation type="submission" date="2018-12" db="EMBL/GenBank/DDBJ databases">
        <title>Draft genome sequence of Xylaria grammica IHI A82.</title>
        <authorList>
            <person name="Buettner E."/>
            <person name="Kellner H."/>
        </authorList>
    </citation>
    <scope>NUCLEOTIDE SEQUENCE [LARGE SCALE GENOMIC DNA]</scope>
    <source>
        <strain evidence="2 3">IHI A82</strain>
    </source>
</reference>